<feature type="domain" description="GtrA/DPMS transmembrane" evidence="7">
    <location>
        <begin position="24"/>
        <end position="121"/>
    </location>
</feature>
<keyword evidence="5 6" id="KW-0472">Membrane</keyword>
<comment type="caution">
    <text evidence="8">The sequence shown here is derived from an EMBL/GenBank/DDBJ whole genome shotgun (WGS) entry which is preliminary data.</text>
</comment>
<evidence type="ECO:0000313" key="8">
    <source>
        <dbReference type="EMBL" id="KAA2215001.1"/>
    </source>
</evidence>
<dbReference type="PANTHER" id="PTHR38459">
    <property type="entry name" value="PROPHAGE BACTOPRENOL-LINKED GLUCOSE TRANSLOCASE HOMOLOG"/>
    <property type="match status" value="1"/>
</dbReference>
<name>A0A5B2TKM6_9PROT</name>
<comment type="similarity">
    <text evidence="2">Belongs to the GtrA family.</text>
</comment>
<organism evidence="8 9">
    <name type="scientific">Teichococcus oryzae</name>
    <dbReference type="NCBI Taxonomy" id="1608942"/>
    <lineage>
        <taxon>Bacteria</taxon>
        <taxon>Pseudomonadati</taxon>
        <taxon>Pseudomonadota</taxon>
        <taxon>Alphaproteobacteria</taxon>
        <taxon>Acetobacterales</taxon>
        <taxon>Roseomonadaceae</taxon>
        <taxon>Roseomonas</taxon>
    </lineage>
</organism>
<dbReference type="Pfam" id="PF04138">
    <property type="entry name" value="GtrA_DPMS_TM"/>
    <property type="match status" value="1"/>
</dbReference>
<dbReference type="Proteomes" id="UP000322110">
    <property type="component" value="Unassembled WGS sequence"/>
</dbReference>
<sequence length="153" mass="16406">MLSHARHCSGPLTNQRPLLGQLMRFGTVGGIGFLVDTAVLYTALGLGSGLYAGRVLSYLVAASGNWFLNRLWTFRDASPERPGRQWALFLVVNICGFVINYGVYAALVSSVAIVAAHPVLGVAAGALAGMTGNFFLNRSLVFRQDNRTDTTTL</sequence>
<feature type="transmembrane region" description="Helical" evidence="6">
    <location>
        <begin position="113"/>
        <end position="136"/>
    </location>
</feature>
<dbReference type="GO" id="GO:0000271">
    <property type="term" value="P:polysaccharide biosynthetic process"/>
    <property type="evidence" value="ECO:0007669"/>
    <property type="project" value="InterPro"/>
</dbReference>
<proteinExistence type="inferred from homology"/>
<evidence type="ECO:0000256" key="4">
    <source>
        <dbReference type="ARBA" id="ARBA00022989"/>
    </source>
</evidence>
<protein>
    <submittedName>
        <fullName evidence="8">GtrA family protein</fullName>
    </submittedName>
</protein>
<gene>
    <name evidence="8" type="ORF">F0Q34_04810</name>
</gene>
<feature type="transmembrane region" description="Helical" evidence="6">
    <location>
        <begin position="55"/>
        <end position="74"/>
    </location>
</feature>
<evidence type="ECO:0000313" key="9">
    <source>
        <dbReference type="Proteomes" id="UP000322110"/>
    </source>
</evidence>
<keyword evidence="3 6" id="KW-0812">Transmembrane</keyword>
<dbReference type="PANTHER" id="PTHR38459:SF1">
    <property type="entry name" value="PROPHAGE BACTOPRENOL-LINKED GLUCOSE TRANSLOCASE HOMOLOG"/>
    <property type="match status" value="1"/>
</dbReference>
<evidence type="ECO:0000259" key="7">
    <source>
        <dbReference type="Pfam" id="PF04138"/>
    </source>
</evidence>
<keyword evidence="4 6" id="KW-1133">Transmembrane helix</keyword>
<evidence type="ECO:0000256" key="5">
    <source>
        <dbReference type="ARBA" id="ARBA00023136"/>
    </source>
</evidence>
<reference evidence="8 9" key="1">
    <citation type="journal article" date="2015" name="Int. J. Syst. Evol. Microbiol.">
        <title>Roseomonas oryzae sp. nov., isolated from paddy rhizosphere soil.</title>
        <authorList>
            <person name="Ramaprasad E.V."/>
            <person name="Sasikala Ch."/>
            <person name="Ramana Ch.V."/>
        </authorList>
    </citation>
    <scope>NUCLEOTIDE SEQUENCE [LARGE SCALE GENOMIC DNA]</scope>
    <source>
        <strain evidence="8 9">KCTC 42542</strain>
    </source>
</reference>
<accession>A0A5B2TKM6</accession>
<feature type="transmembrane region" description="Helical" evidence="6">
    <location>
        <begin position="21"/>
        <end position="43"/>
    </location>
</feature>
<evidence type="ECO:0000256" key="2">
    <source>
        <dbReference type="ARBA" id="ARBA00009399"/>
    </source>
</evidence>
<evidence type="ECO:0000256" key="3">
    <source>
        <dbReference type="ARBA" id="ARBA00022692"/>
    </source>
</evidence>
<dbReference type="AlphaFoldDB" id="A0A5B2TKM6"/>
<dbReference type="InterPro" id="IPR007267">
    <property type="entry name" value="GtrA_DPMS_TM"/>
</dbReference>
<keyword evidence="9" id="KW-1185">Reference proteome</keyword>
<dbReference type="InterPro" id="IPR051401">
    <property type="entry name" value="GtrA_CellWall_Glycosyl"/>
</dbReference>
<feature type="transmembrane region" description="Helical" evidence="6">
    <location>
        <begin position="86"/>
        <end position="107"/>
    </location>
</feature>
<evidence type="ECO:0000256" key="1">
    <source>
        <dbReference type="ARBA" id="ARBA00004141"/>
    </source>
</evidence>
<dbReference type="OrthoDB" id="7360864at2"/>
<comment type="subcellular location">
    <subcellularLocation>
        <location evidence="1">Membrane</location>
        <topology evidence="1">Multi-pass membrane protein</topology>
    </subcellularLocation>
</comment>
<dbReference type="GO" id="GO:0005886">
    <property type="term" value="C:plasma membrane"/>
    <property type="evidence" value="ECO:0007669"/>
    <property type="project" value="TreeGrafter"/>
</dbReference>
<dbReference type="EMBL" id="VUKA01000001">
    <property type="protein sequence ID" value="KAA2215001.1"/>
    <property type="molecule type" value="Genomic_DNA"/>
</dbReference>
<evidence type="ECO:0000256" key="6">
    <source>
        <dbReference type="SAM" id="Phobius"/>
    </source>
</evidence>